<protein>
    <submittedName>
        <fullName evidence="1">Uncharacterized protein</fullName>
    </submittedName>
</protein>
<dbReference type="AlphaFoldDB" id="A0A0C3LSA4"/>
<dbReference type="Proteomes" id="UP000054248">
    <property type="component" value="Unassembled WGS sequence"/>
</dbReference>
<sequence length="169" mass="19103">MSFLDHSNDKPWLAGLPDTREDLKFDESWAELVNVIAQAEELARSLPPEKTCKGKTWKNLRALELLEELPLMAIFPGKAWAEPDDLNESLDMKPVGATEKDLVWLSPLLVSTFVQWFGSSSGNWLGLTEPRRQILLLVYRLSAPRHFEATLPDKMDEALWVSGICNPSL</sequence>
<keyword evidence="2" id="KW-1185">Reference proteome</keyword>
<dbReference type="OrthoDB" id="3301934at2759"/>
<gene>
    <name evidence="1" type="ORF">M407DRAFT_9018</name>
</gene>
<name>A0A0C3LSA4_9AGAM</name>
<evidence type="ECO:0000313" key="1">
    <source>
        <dbReference type="EMBL" id="KIO24277.1"/>
    </source>
</evidence>
<accession>A0A0C3LSA4</accession>
<reference evidence="1 2" key="1">
    <citation type="submission" date="2014-04" db="EMBL/GenBank/DDBJ databases">
        <authorList>
            <consortium name="DOE Joint Genome Institute"/>
            <person name="Kuo A."/>
            <person name="Girlanda M."/>
            <person name="Perotto S."/>
            <person name="Kohler A."/>
            <person name="Nagy L.G."/>
            <person name="Floudas D."/>
            <person name="Copeland A."/>
            <person name="Barry K.W."/>
            <person name="Cichocki N."/>
            <person name="Veneault-Fourrey C."/>
            <person name="LaButti K."/>
            <person name="Lindquist E.A."/>
            <person name="Lipzen A."/>
            <person name="Lundell T."/>
            <person name="Morin E."/>
            <person name="Murat C."/>
            <person name="Sun H."/>
            <person name="Tunlid A."/>
            <person name="Henrissat B."/>
            <person name="Grigoriev I.V."/>
            <person name="Hibbett D.S."/>
            <person name="Martin F."/>
            <person name="Nordberg H.P."/>
            <person name="Cantor M.N."/>
            <person name="Hua S.X."/>
        </authorList>
    </citation>
    <scope>NUCLEOTIDE SEQUENCE [LARGE SCALE GENOMIC DNA]</scope>
    <source>
        <strain evidence="1 2">MUT 4182</strain>
    </source>
</reference>
<reference evidence="2" key="2">
    <citation type="submission" date="2015-01" db="EMBL/GenBank/DDBJ databases">
        <title>Evolutionary Origins and Diversification of the Mycorrhizal Mutualists.</title>
        <authorList>
            <consortium name="DOE Joint Genome Institute"/>
            <consortium name="Mycorrhizal Genomics Consortium"/>
            <person name="Kohler A."/>
            <person name="Kuo A."/>
            <person name="Nagy L.G."/>
            <person name="Floudas D."/>
            <person name="Copeland A."/>
            <person name="Barry K.W."/>
            <person name="Cichocki N."/>
            <person name="Veneault-Fourrey C."/>
            <person name="LaButti K."/>
            <person name="Lindquist E.A."/>
            <person name="Lipzen A."/>
            <person name="Lundell T."/>
            <person name="Morin E."/>
            <person name="Murat C."/>
            <person name="Riley R."/>
            <person name="Ohm R."/>
            <person name="Sun H."/>
            <person name="Tunlid A."/>
            <person name="Henrissat B."/>
            <person name="Grigoriev I.V."/>
            <person name="Hibbett D.S."/>
            <person name="Martin F."/>
        </authorList>
    </citation>
    <scope>NUCLEOTIDE SEQUENCE [LARGE SCALE GENOMIC DNA]</scope>
    <source>
        <strain evidence="2">MUT 4182</strain>
    </source>
</reference>
<evidence type="ECO:0000313" key="2">
    <source>
        <dbReference type="Proteomes" id="UP000054248"/>
    </source>
</evidence>
<dbReference type="HOGENOM" id="CLU_1579647_0_0_1"/>
<organism evidence="1 2">
    <name type="scientific">Tulasnella calospora MUT 4182</name>
    <dbReference type="NCBI Taxonomy" id="1051891"/>
    <lineage>
        <taxon>Eukaryota</taxon>
        <taxon>Fungi</taxon>
        <taxon>Dikarya</taxon>
        <taxon>Basidiomycota</taxon>
        <taxon>Agaricomycotina</taxon>
        <taxon>Agaricomycetes</taxon>
        <taxon>Cantharellales</taxon>
        <taxon>Tulasnellaceae</taxon>
        <taxon>Tulasnella</taxon>
    </lineage>
</organism>
<proteinExistence type="predicted"/>
<dbReference type="EMBL" id="KN823064">
    <property type="protein sequence ID" value="KIO24277.1"/>
    <property type="molecule type" value="Genomic_DNA"/>
</dbReference>